<dbReference type="Gene3D" id="3.30.1960.10">
    <property type="entry name" value="tRNA wybutosine-synthesizing-like"/>
    <property type="match status" value="1"/>
</dbReference>
<dbReference type="Proteomes" id="UP001189429">
    <property type="component" value="Unassembled WGS sequence"/>
</dbReference>
<sequence length="1044" mass="113210">MSDWKSSTQDPIILCDEIEGYHQDASGRICPSGTAEETMETIRSGDKTDQLEAPIRARAAAAGRRRRGLFWNERGLWKPKREMPSGKAVEAGLSGSGAFVLKSAEKEKLCSQTTGHLRAWTQGLAKTTHADSRATATSDLDVLEHRKTPPARAEQAVRMTKETIEAAMQQMPAHARKLMTLALKQLLRCAQQSRDMGSVIFAACALLSSGPIAPRAPDQAAARGKIHAMGSLLAAAKDLQPEEPLKSNMSNVRADCDCDDNGQKCELVLFCRADRMHEPNEFGSEDLKDTEGSFVAEANASPEDSGVEKRSQQHYMATYINDESLFDIKGVARVRADVLQSTSLMADLGASQQQHHSQTHMLMDHTQQAGSEREANKQRMLQNEESLLRFKDAWGDMQQQLTTQPGKRQVQAMEKSWNENSTAVSHRCGKSAEASRILDTHQEHLRQCLKEAAALAGALRDLGVQKAQLQQEASASNPWPSDCPHSESSTDLYIASKKLEGELEAFIERPRSQLESLLVPEAPTAKLGGARCTTSIVFLDEGASLQALPTWSMIPSRVRAAGLAGARGARPRTPSAFLDGAAPEDAGAALGGTERRRGPSPDAAARGFAAVKQRILRRGQLGDHSPRGHIDPRVAEIVEEVNRREAFATTSSCSGRVLFLSLRGQPEDGLSEEDAGPPLPAVRSTSGRWRISHEGISDARAYFCLETAPLDEHREHLWLVVQPFDLHVACATSRDASRLLAAARPAFPRAAVIAPAGVAHRWGGGSGAQRAGRTVVSVQGEQRLRTPRKEGPFAGVAFWCGPIGGPLLPGELATLFFFRAGRFRPLLGPGTLTVSSEKGAERQGLGLQWCFFTMSQFFRDVGSPGDHRTRCDSSVWLACVWSPSGPQKAARQRSLISMVTPASSRGWRCRSRSAASWSTVAAYLEEEKPHKHKLLALRADFLDLRWTPLTGARSAPGAAREAWGVQRDPRHPRAAPQVLVYVGFSCSVVGPGGHSQPQAREELGRDGQLPGAAAGRALRPLAPAGCAENWAAADALLELLRAEL</sequence>
<accession>A0ABN9UW30</accession>
<dbReference type="EMBL" id="CAUYUJ010016265">
    <property type="protein sequence ID" value="CAK0863481.1"/>
    <property type="molecule type" value="Genomic_DNA"/>
</dbReference>
<keyword evidence="3" id="KW-0489">Methyltransferase</keyword>
<keyword evidence="4" id="KW-0808">Transferase</keyword>
<dbReference type="Pfam" id="PF02676">
    <property type="entry name" value="TYW3"/>
    <property type="match status" value="1"/>
</dbReference>
<evidence type="ECO:0000256" key="7">
    <source>
        <dbReference type="ARBA" id="ARBA00030554"/>
    </source>
</evidence>
<protein>
    <recommendedName>
        <fullName evidence="2">tRNA(Phe) 7-[(3-amino-3-carboxypropyl)-4-demethylwyosine(37)-N(4)]-methyltransferase</fullName>
        <ecNumber evidence="2">2.1.1.282</ecNumber>
    </recommendedName>
    <alternativeName>
        <fullName evidence="7">tRNA(Phe) 7-((3-amino-3-carboxypropyl)-4-demethylwyosine(37)-N(4))-methyltransferase</fullName>
    </alternativeName>
</protein>
<gene>
    <name evidence="11" type="ORF">PCOR1329_LOCUS51609</name>
</gene>
<dbReference type="EC" id="2.1.1.282" evidence="2"/>
<keyword evidence="12" id="KW-1185">Reference proteome</keyword>
<evidence type="ECO:0000256" key="8">
    <source>
        <dbReference type="ARBA" id="ARBA00049202"/>
    </source>
</evidence>
<evidence type="ECO:0000256" key="4">
    <source>
        <dbReference type="ARBA" id="ARBA00022679"/>
    </source>
</evidence>
<proteinExistence type="inferred from homology"/>
<evidence type="ECO:0000256" key="6">
    <source>
        <dbReference type="ARBA" id="ARBA00022694"/>
    </source>
</evidence>
<dbReference type="InterPro" id="IPR003827">
    <property type="entry name" value="tRNA_yW-synthesising"/>
</dbReference>
<evidence type="ECO:0000313" key="12">
    <source>
        <dbReference type="Proteomes" id="UP001189429"/>
    </source>
</evidence>
<dbReference type="PANTHER" id="PTHR48418">
    <property type="entry name" value="TRNA WYBUTOSINE-SYNTHESIZING PROTEIN 3"/>
    <property type="match status" value="1"/>
</dbReference>
<evidence type="ECO:0000259" key="10">
    <source>
        <dbReference type="Pfam" id="PF02676"/>
    </source>
</evidence>
<comment type="similarity">
    <text evidence="1">Belongs to the TYW3 family.</text>
</comment>
<evidence type="ECO:0000256" key="1">
    <source>
        <dbReference type="ARBA" id="ARBA00008569"/>
    </source>
</evidence>
<dbReference type="SUPFAM" id="SSF111278">
    <property type="entry name" value="SSo0622-like"/>
    <property type="match status" value="1"/>
</dbReference>
<name>A0ABN9UW30_9DINO</name>
<dbReference type="InterPro" id="IPR036602">
    <property type="entry name" value="tRNA_yW-synthesising-like_sf"/>
</dbReference>
<comment type="catalytic activity">
    <reaction evidence="8">
        <text>4-demethyl-7-[(3S)-3-amino-3-carboxypropyl]wyosine(37) in tRNA(Phe) + S-adenosyl-L-methionine = 7-[(3S)-3-amino-3-carboxypropyl]wyosine(37) in tRNA(Phe) + S-adenosyl-L-homocysteine + H(+)</text>
        <dbReference type="Rhea" id="RHEA:36635"/>
        <dbReference type="Rhea" id="RHEA-COMP:10378"/>
        <dbReference type="Rhea" id="RHEA-COMP:10379"/>
        <dbReference type="ChEBI" id="CHEBI:15378"/>
        <dbReference type="ChEBI" id="CHEBI:57856"/>
        <dbReference type="ChEBI" id="CHEBI:59789"/>
        <dbReference type="ChEBI" id="CHEBI:73543"/>
        <dbReference type="ChEBI" id="CHEBI:73550"/>
        <dbReference type="EC" id="2.1.1.282"/>
    </reaction>
</comment>
<feature type="region of interest" description="Disordered" evidence="9">
    <location>
        <begin position="667"/>
        <end position="686"/>
    </location>
</feature>
<comment type="caution">
    <text evidence="11">The sequence shown here is derived from an EMBL/GenBank/DDBJ whole genome shotgun (WGS) entry which is preliminary data.</text>
</comment>
<feature type="domain" description="tRNA wybutosine-synthesizing protein" evidence="10">
    <location>
        <begin position="612"/>
        <end position="747"/>
    </location>
</feature>
<organism evidence="11 12">
    <name type="scientific">Prorocentrum cordatum</name>
    <dbReference type="NCBI Taxonomy" id="2364126"/>
    <lineage>
        <taxon>Eukaryota</taxon>
        <taxon>Sar</taxon>
        <taxon>Alveolata</taxon>
        <taxon>Dinophyceae</taxon>
        <taxon>Prorocentrales</taxon>
        <taxon>Prorocentraceae</taxon>
        <taxon>Prorocentrum</taxon>
    </lineage>
</organism>
<reference evidence="11" key="1">
    <citation type="submission" date="2023-10" db="EMBL/GenBank/DDBJ databases">
        <authorList>
            <person name="Chen Y."/>
            <person name="Shah S."/>
            <person name="Dougan E. K."/>
            <person name="Thang M."/>
            <person name="Chan C."/>
        </authorList>
    </citation>
    <scope>NUCLEOTIDE SEQUENCE [LARGE SCALE GENOMIC DNA]</scope>
</reference>
<evidence type="ECO:0000256" key="9">
    <source>
        <dbReference type="SAM" id="MobiDB-lite"/>
    </source>
</evidence>
<evidence type="ECO:0000256" key="2">
    <source>
        <dbReference type="ARBA" id="ARBA00012750"/>
    </source>
</evidence>
<feature type="region of interest" description="Disordered" evidence="9">
    <location>
        <begin position="569"/>
        <end position="603"/>
    </location>
</feature>
<dbReference type="PANTHER" id="PTHR48418:SF1">
    <property type="entry name" value="TRNA WYBUTOSINE-SYNTHESIZING PROTEIN 3"/>
    <property type="match status" value="1"/>
</dbReference>
<keyword evidence="6" id="KW-0819">tRNA processing</keyword>
<evidence type="ECO:0000313" key="11">
    <source>
        <dbReference type="EMBL" id="CAK0863481.1"/>
    </source>
</evidence>
<evidence type="ECO:0000256" key="5">
    <source>
        <dbReference type="ARBA" id="ARBA00022691"/>
    </source>
</evidence>
<evidence type="ECO:0000256" key="3">
    <source>
        <dbReference type="ARBA" id="ARBA00022603"/>
    </source>
</evidence>
<keyword evidence="5" id="KW-0949">S-adenosyl-L-methionine</keyword>